<proteinExistence type="predicted"/>
<protein>
    <recommendedName>
        <fullName evidence="3">Fungal N-terminal domain-containing protein</fullName>
    </recommendedName>
</protein>
<gene>
    <name evidence="1" type="ORF">IMSHALPRED_002436</name>
</gene>
<sequence>MVDPITGIGLASSIITIVEVGYKITRRTIEFSHLLGDLPPDLQSCKDLVDIVVRVGERLQRKMPPGTGEDAVQGPPTELQADLQMVFDQYNKTAISLFELIESLQGSGALSRAVRLARKEGKIAQIRNRLDQHVLAILFLLGEDQNEADAELRDIAIDLKKDFYRFHENVVTQISTGFRQLETSARDSKESLLRDLGPLLSARDQEFESSNLRLLGGQQDLSQNLKRIEQTFHNALRSGETSVAARIQGQLAEQQATTRALLESVSQRQQDAMHLYMQQLHEEVTSHLDRFEKVRNESSTETRAPHFHVKASFEFTYRSDFLAFHVSHGMEWVSSNILFPKTKPSIPGTLYVPIPRIRSEFRIECRALDTTPRENPLNVVIQWKPNRYHLFKLDLSEERYQHDISKAIRLLHSIYRASFWTPFPLRRIVGVDMKLI</sequence>
<keyword evidence="2" id="KW-1185">Reference proteome</keyword>
<organism evidence="1 2">
    <name type="scientific">Imshaugia aleurites</name>
    <dbReference type="NCBI Taxonomy" id="172621"/>
    <lineage>
        <taxon>Eukaryota</taxon>
        <taxon>Fungi</taxon>
        <taxon>Dikarya</taxon>
        <taxon>Ascomycota</taxon>
        <taxon>Pezizomycotina</taxon>
        <taxon>Lecanoromycetes</taxon>
        <taxon>OSLEUM clade</taxon>
        <taxon>Lecanoromycetidae</taxon>
        <taxon>Lecanorales</taxon>
        <taxon>Lecanorineae</taxon>
        <taxon>Parmeliaceae</taxon>
        <taxon>Imshaugia</taxon>
    </lineage>
</organism>
<evidence type="ECO:0008006" key="3">
    <source>
        <dbReference type="Google" id="ProtNLM"/>
    </source>
</evidence>
<comment type="caution">
    <text evidence="1">The sequence shown here is derived from an EMBL/GenBank/DDBJ whole genome shotgun (WGS) entry which is preliminary data.</text>
</comment>
<dbReference type="EMBL" id="CAJPDT010000141">
    <property type="protein sequence ID" value="CAF9941118.1"/>
    <property type="molecule type" value="Genomic_DNA"/>
</dbReference>
<reference evidence="1" key="1">
    <citation type="submission" date="2021-03" db="EMBL/GenBank/DDBJ databases">
        <authorList>
            <person name="Tagirdzhanova G."/>
        </authorList>
    </citation>
    <scope>NUCLEOTIDE SEQUENCE</scope>
</reference>
<dbReference type="OrthoDB" id="10614247at2759"/>
<name>A0A8H3PHX3_9LECA</name>
<dbReference type="Proteomes" id="UP000664534">
    <property type="component" value="Unassembled WGS sequence"/>
</dbReference>
<evidence type="ECO:0000313" key="1">
    <source>
        <dbReference type="EMBL" id="CAF9941118.1"/>
    </source>
</evidence>
<evidence type="ECO:0000313" key="2">
    <source>
        <dbReference type="Proteomes" id="UP000664534"/>
    </source>
</evidence>
<dbReference type="AlphaFoldDB" id="A0A8H3PHX3"/>
<accession>A0A8H3PHX3</accession>